<keyword evidence="2" id="KW-0378">Hydrolase</keyword>
<evidence type="ECO:0000256" key="1">
    <source>
        <dbReference type="ARBA" id="ARBA00022722"/>
    </source>
</evidence>
<gene>
    <name evidence="5" type="ORF">ABFO16_10270</name>
</gene>
<dbReference type="EMBL" id="JBBMFI010000084">
    <property type="protein sequence ID" value="MEQ2566606.1"/>
    <property type="molecule type" value="Genomic_DNA"/>
</dbReference>
<dbReference type="PANTHER" id="PTHR30231">
    <property type="entry name" value="DNA POLYMERASE III SUBUNIT EPSILON"/>
    <property type="match status" value="1"/>
</dbReference>
<feature type="domain" description="Exonuclease" evidence="4">
    <location>
        <begin position="4"/>
        <end position="174"/>
    </location>
</feature>
<dbReference type="SMART" id="SM00479">
    <property type="entry name" value="EXOIII"/>
    <property type="match status" value="1"/>
</dbReference>
<comment type="caution">
    <text evidence="5">The sequence shown here is derived from an EMBL/GenBank/DDBJ whole genome shotgun (WGS) entry which is preliminary data.</text>
</comment>
<keyword evidence="6" id="KW-1185">Reference proteome</keyword>
<sequence length="175" mass="20191">MDNRYIVIDTETTGLDPIVDELLQVSIIDNNGNTLFDEFVKPLLTTRWDEAMAVNGITPEMVSNKPSILEFKQELINIINSADKIVGYNTQFDLDFLSSVGIENKKAEVVDVMLDFAEVYGEWSENYGCYKWQKLTTCADYYNYDWGEDNAHNSLSDCRATLFCYQQLQENKEEY</sequence>
<organism evidence="5 6">
    <name type="scientific">Ruminococcoides intestinihominis</name>
    <dbReference type="NCBI Taxonomy" id="3133161"/>
    <lineage>
        <taxon>Bacteria</taxon>
        <taxon>Bacillati</taxon>
        <taxon>Bacillota</taxon>
        <taxon>Clostridia</taxon>
        <taxon>Eubacteriales</taxon>
        <taxon>Oscillospiraceae</taxon>
        <taxon>Ruminococcoides</taxon>
    </lineage>
</organism>
<evidence type="ECO:0000313" key="5">
    <source>
        <dbReference type="EMBL" id="MEQ2566606.1"/>
    </source>
</evidence>
<evidence type="ECO:0000256" key="3">
    <source>
        <dbReference type="ARBA" id="ARBA00022839"/>
    </source>
</evidence>
<keyword evidence="1" id="KW-0540">Nuclease</keyword>
<dbReference type="CDD" id="cd06127">
    <property type="entry name" value="DEDDh"/>
    <property type="match status" value="1"/>
</dbReference>
<dbReference type="Proteomes" id="UP001478133">
    <property type="component" value="Unassembled WGS sequence"/>
</dbReference>
<dbReference type="Gene3D" id="3.30.420.10">
    <property type="entry name" value="Ribonuclease H-like superfamily/Ribonuclease H"/>
    <property type="match status" value="1"/>
</dbReference>
<keyword evidence="3 5" id="KW-0269">Exonuclease</keyword>
<evidence type="ECO:0000256" key="2">
    <source>
        <dbReference type="ARBA" id="ARBA00022801"/>
    </source>
</evidence>
<dbReference type="InterPro" id="IPR036397">
    <property type="entry name" value="RNaseH_sf"/>
</dbReference>
<reference evidence="5 6" key="1">
    <citation type="submission" date="2024-03" db="EMBL/GenBank/DDBJ databases">
        <title>Human intestinal bacterial collection.</title>
        <authorList>
            <person name="Pauvert C."/>
            <person name="Hitch T.C.A."/>
            <person name="Clavel T."/>
        </authorList>
    </citation>
    <scope>NUCLEOTIDE SEQUENCE [LARGE SCALE GENOMIC DNA]</scope>
    <source>
        <strain evidence="5 6">CLA-AP-H18</strain>
    </source>
</reference>
<dbReference type="PANTHER" id="PTHR30231:SF4">
    <property type="entry name" value="PROTEIN NEN2"/>
    <property type="match status" value="1"/>
</dbReference>
<evidence type="ECO:0000259" key="4">
    <source>
        <dbReference type="SMART" id="SM00479"/>
    </source>
</evidence>
<proteinExistence type="predicted"/>
<accession>A0ABV1HWB4</accession>
<dbReference type="Pfam" id="PF00929">
    <property type="entry name" value="RNase_T"/>
    <property type="match status" value="1"/>
</dbReference>
<dbReference type="InterPro" id="IPR012337">
    <property type="entry name" value="RNaseH-like_sf"/>
</dbReference>
<evidence type="ECO:0000313" key="6">
    <source>
        <dbReference type="Proteomes" id="UP001478133"/>
    </source>
</evidence>
<protein>
    <submittedName>
        <fullName evidence="5">3'-5' exonuclease</fullName>
    </submittedName>
</protein>
<name>A0ABV1HWB4_9FIRM</name>
<dbReference type="GO" id="GO:0004527">
    <property type="term" value="F:exonuclease activity"/>
    <property type="evidence" value="ECO:0007669"/>
    <property type="project" value="UniProtKB-KW"/>
</dbReference>
<dbReference type="RefSeq" id="WP_367286520.1">
    <property type="nucleotide sequence ID" value="NZ_JBBMEY010000029.1"/>
</dbReference>
<dbReference type="InterPro" id="IPR013520">
    <property type="entry name" value="Ribonucl_H"/>
</dbReference>
<dbReference type="SUPFAM" id="SSF53098">
    <property type="entry name" value="Ribonuclease H-like"/>
    <property type="match status" value="1"/>
</dbReference>